<feature type="transmembrane region" description="Helical" evidence="5">
    <location>
        <begin position="61"/>
        <end position="80"/>
    </location>
</feature>
<keyword evidence="2 5" id="KW-0812">Transmembrane</keyword>
<feature type="transmembrane region" description="Helical" evidence="5">
    <location>
        <begin position="182"/>
        <end position="202"/>
    </location>
</feature>
<dbReference type="Gene3D" id="1.20.1280.290">
    <property type="match status" value="2"/>
</dbReference>
<feature type="transmembrane region" description="Helical" evidence="5">
    <location>
        <begin position="37"/>
        <end position="55"/>
    </location>
</feature>
<keyword evidence="7" id="KW-1185">Reference proteome</keyword>
<proteinExistence type="predicted"/>
<dbReference type="Pfam" id="PF04193">
    <property type="entry name" value="PQ-loop"/>
    <property type="match status" value="1"/>
</dbReference>
<sequence>MPAVLGVLASTLSIAVIWPQVWLSCRHRRTRGLSPTGTWLAVALNLCWLVFGLLVHDPAQVVTNAVVGAGNTAVLAALLLTQPRLRARRALLCTAPGAAGLLALAAGAGLAVLVIGAPAAAVATALGSVTALVGAAGALPQPLGLLRDRAQDVSGLSPARWWLGAASCATWTGYGVSSGQPLPALAAAVGLACALVTCAVLARRAPAPVVPLPVRRPVRPAEQRPVLAAA</sequence>
<organism evidence="6 7">
    <name type="scientific">Geodermatophilus aquaeductus</name>
    <dbReference type="NCBI Taxonomy" id="1564161"/>
    <lineage>
        <taxon>Bacteria</taxon>
        <taxon>Bacillati</taxon>
        <taxon>Actinomycetota</taxon>
        <taxon>Actinomycetes</taxon>
        <taxon>Geodermatophilales</taxon>
        <taxon>Geodermatophilaceae</taxon>
        <taxon>Geodermatophilus</taxon>
    </lineage>
</organism>
<dbReference type="EMBL" id="FXTJ01000018">
    <property type="protein sequence ID" value="SMO99731.1"/>
    <property type="molecule type" value="Genomic_DNA"/>
</dbReference>
<name>A0A521FVQ7_9ACTN</name>
<dbReference type="NCBIfam" id="NF037967">
    <property type="entry name" value="SemiSWEET_1"/>
    <property type="match status" value="1"/>
</dbReference>
<evidence type="ECO:0000256" key="4">
    <source>
        <dbReference type="ARBA" id="ARBA00023136"/>
    </source>
</evidence>
<evidence type="ECO:0000313" key="6">
    <source>
        <dbReference type="EMBL" id="SMO99731.1"/>
    </source>
</evidence>
<dbReference type="RefSeq" id="WP_142461175.1">
    <property type="nucleotide sequence ID" value="NZ_FXTJ01000018.1"/>
</dbReference>
<reference evidence="6 7" key="1">
    <citation type="submission" date="2017-05" db="EMBL/GenBank/DDBJ databases">
        <authorList>
            <person name="Varghese N."/>
            <person name="Submissions S."/>
        </authorList>
    </citation>
    <scope>NUCLEOTIDE SEQUENCE [LARGE SCALE GENOMIC DNA]</scope>
    <source>
        <strain evidence="6 7">DSM 46834</strain>
    </source>
</reference>
<dbReference type="GO" id="GO:0016020">
    <property type="term" value="C:membrane"/>
    <property type="evidence" value="ECO:0007669"/>
    <property type="project" value="UniProtKB-SubCell"/>
</dbReference>
<comment type="subcellular location">
    <subcellularLocation>
        <location evidence="1">Membrane</location>
        <topology evidence="1">Multi-pass membrane protein</topology>
    </subcellularLocation>
</comment>
<evidence type="ECO:0000256" key="1">
    <source>
        <dbReference type="ARBA" id="ARBA00004141"/>
    </source>
</evidence>
<feature type="transmembrane region" description="Helical" evidence="5">
    <location>
        <begin position="6"/>
        <end position="25"/>
    </location>
</feature>
<feature type="transmembrane region" description="Helical" evidence="5">
    <location>
        <begin position="92"/>
        <end position="115"/>
    </location>
</feature>
<keyword evidence="3 5" id="KW-1133">Transmembrane helix</keyword>
<protein>
    <submittedName>
        <fullName evidence="6">Uncharacterized conserved protein, contains PQ loop repeat</fullName>
    </submittedName>
</protein>
<evidence type="ECO:0000313" key="7">
    <source>
        <dbReference type="Proteomes" id="UP000317484"/>
    </source>
</evidence>
<evidence type="ECO:0000256" key="3">
    <source>
        <dbReference type="ARBA" id="ARBA00022989"/>
    </source>
</evidence>
<dbReference type="AlphaFoldDB" id="A0A521FVQ7"/>
<keyword evidence="4 5" id="KW-0472">Membrane</keyword>
<gene>
    <name evidence="6" type="ORF">SAMN06273567_11859</name>
</gene>
<evidence type="ECO:0000256" key="5">
    <source>
        <dbReference type="SAM" id="Phobius"/>
    </source>
</evidence>
<accession>A0A521FVQ7</accession>
<dbReference type="InterPro" id="IPR006603">
    <property type="entry name" value="PQ-loop_rpt"/>
</dbReference>
<dbReference type="Proteomes" id="UP000317484">
    <property type="component" value="Unassembled WGS sequence"/>
</dbReference>
<evidence type="ECO:0000256" key="2">
    <source>
        <dbReference type="ARBA" id="ARBA00022692"/>
    </source>
</evidence>